<evidence type="ECO:0000256" key="3">
    <source>
        <dbReference type="ARBA" id="ARBA00022692"/>
    </source>
</evidence>
<feature type="transmembrane region" description="Helical" evidence="6">
    <location>
        <begin position="450"/>
        <end position="469"/>
    </location>
</feature>
<feature type="transmembrane region" description="Helical" evidence="6">
    <location>
        <begin position="336"/>
        <end position="356"/>
    </location>
</feature>
<dbReference type="InterPro" id="IPR030676">
    <property type="entry name" value="CitT-rel"/>
</dbReference>
<proteinExistence type="inferred from homology"/>
<reference evidence="7 8" key="1">
    <citation type="submission" date="2017-02" db="EMBL/GenBank/DDBJ databases">
        <authorList>
            <person name="Dridi B."/>
        </authorList>
    </citation>
    <scope>NUCLEOTIDE SEQUENCE [LARGE SCALE GENOMIC DNA]</scope>
    <source>
        <strain evidence="7 8">JB380</strain>
    </source>
</reference>
<dbReference type="NCBIfam" id="TIGR00785">
    <property type="entry name" value="dass"/>
    <property type="match status" value="1"/>
</dbReference>
<feature type="transmembrane region" description="Helical" evidence="6">
    <location>
        <begin position="35"/>
        <end position="53"/>
    </location>
</feature>
<dbReference type="Proteomes" id="UP000196331">
    <property type="component" value="Unassembled WGS sequence"/>
</dbReference>
<feature type="transmembrane region" description="Helical" evidence="6">
    <location>
        <begin position="368"/>
        <end position="392"/>
    </location>
</feature>
<gene>
    <name evidence="7" type="ORF">CZ787_16325</name>
</gene>
<keyword evidence="3 6" id="KW-0812">Transmembrane</keyword>
<feature type="transmembrane region" description="Helical" evidence="6">
    <location>
        <begin position="314"/>
        <end position="330"/>
    </location>
</feature>
<organism evidence="7 8">
    <name type="scientific">Halomonas citrativorans</name>
    <dbReference type="NCBI Taxonomy" id="2742612"/>
    <lineage>
        <taxon>Bacteria</taxon>
        <taxon>Pseudomonadati</taxon>
        <taxon>Pseudomonadota</taxon>
        <taxon>Gammaproteobacteria</taxon>
        <taxon>Oceanospirillales</taxon>
        <taxon>Halomonadaceae</taxon>
        <taxon>Halomonas</taxon>
    </lineage>
</organism>
<dbReference type="AlphaFoldDB" id="A0A1R4I4Z4"/>
<protein>
    <submittedName>
        <fullName evidence="7">Citrate Succinate antiporter (TC 2.A.47.3.2)</fullName>
    </submittedName>
</protein>
<dbReference type="PANTHER" id="PTHR42826">
    <property type="entry name" value="DICARBOXYLATE TRANSPORTER 2.1, CHLOROPLASTIC"/>
    <property type="match status" value="1"/>
</dbReference>
<dbReference type="RefSeq" id="WP_303393868.1">
    <property type="nucleotide sequence ID" value="NZ_FUKM01000057.1"/>
</dbReference>
<evidence type="ECO:0000313" key="8">
    <source>
        <dbReference type="Proteomes" id="UP000196331"/>
    </source>
</evidence>
<dbReference type="EMBL" id="FUKM01000057">
    <property type="protein sequence ID" value="SJN14674.1"/>
    <property type="molecule type" value="Genomic_DNA"/>
</dbReference>
<feature type="transmembrane region" description="Helical" evidence="6">
    <location>
        <begin position="219"/>
        <end position="239"/>
    </location>
</feature>
<evidence type="ECO:0000313" key="7">
    <source>
        <dbReference type="EMBL" id="SJN14674.1"/>
    </source>
</evidence>
<feature type="transmembrane region" description="Helical" evidence="6">
    <location>
        <begin position="120"/>
        <end position="143"/>
    </location>
</feature>
<dbReference type="GO" id="GO:0022857">
    <property type="term" value="F:transmembrane transporter activity"/>
    <property type="evidence" value="ECO:0007669"/>
    <property type="project" value="InterPro"/>
</dbReference>
<comment type="caution">
    <text evidence="7">The sequence shown here is derived from an EMBL/GenBank/DDBJ whole genome shotgun (WGS) entry which is preliminary data.</text>
</comment>
<dbReference type="GO" id="GO:0016020">
    <property type="term" value="C:membrane"/>
    <property type="evidence" value="ECO:0007669"/>
    <property type="project" value="UniProtKB-SubCell"/>
</dbReference>
<evidence type="ECO:0000256" key="5">
    <source>
        <dbReference type="ARBA" id="ARBA00023136"/>
    </source>
</evidence>
<evidence type="ECO:0000256" key="4">
    <source>
        <dbReference type="ARBA" id="ARBA00022989"/>
    </source>
</evidence>
<keyword evidence="5 6" id="KW-0472">Membrane</keyword>
<feature type="transmembrane region" description="Helical" evidence="6">
    <location>
        <begin position="489"/>
        <end position="511"/>
    </location>
</feature>
<comment type="subcellular location">
    <subcellularLocation>
        <location evidence="1">Membrane</location>
        <topology evidence="1">Multi-pass membrane protein</topology>
    </subcellularLocation>
</comment>
<feature type="transmembrane region" description="Helical" evidence="6">
    <location>
        <begin position="59"/>
        <end position="76"/>
    </location>
</feature>
<dbReference type="Pfam" id="PF00939">
    <property type="entry name" value="Na_sulph_symp"/>
    <property type="match status" value="1"/>
</dbReference>
<feature type="transmembrane region" description="Helical" evidence="6">
    <location>
        <begin position="412"/>
        <end position="438"/>
    </location>
</feature>
<evidence type="ECO:0000256" key="6">
    <source>
        <dbReference type="SAM" id="Phobius"/>
    </source>
</evidence>
<comment type="similarity">
    <text evidence="2">Belongs to the SLC13A/DASS transporter (TC 2.A.47) family. DIT1 subfamily.</text>
</comment>
<accession>A0A1R4I4Z4</accession>
<evidence type="ECO:0000256" key="2">
    <source>
        <dbReference type="ARBA" id="ARBA00007349"/>
    </source>
</evidence>
<evidence type="ECO:0000256" key="1">
    <source>
        <dbReference type="ARBA" id="ARBA00004141"/>
    </source>
</evidence>
<feature type="transmembrane region" description="Helical" evidence="6">
    <location>
        <begin position="83"/>
        <end position="100"/>
    </location>
</feature>
<feature type="transmembrane region" description="Helical" evidence="6">
    <location>
        <begin position="259"/>
        <end position="285"/>
    </location>
</feature>
<dbReference type="InterPro" id="IPR001898">
    <property type="entry name" value="SLC13A/DASS"/>
</dbReference>
<sequence>MKINSVSSEEIRLLSQPIRGGQLDMNSSVQSAFDWKLLAPLVVAIIVALIPTPEGVAPHAWYFFAIFLGCVVGLIFEPLPGAVIGLIGVTLVALLSRWVLFSPEQLATEGFNAANQAFSWAVSGFTNSTVWLIFGAFMFALGYEKTGLGRRISLWLVKAMGKRTLTLGYAVMIADAVLAPFTPSNTARSGGTIYPVIRNLPPLYDSQPNDPSMKRMGSFLMWTAITSTCVTSSLFLTALAPNLLAIALTESATGIHINWGQWFIAVAPAGILLLLLVPLLCYWLCAPEVKAGEEVSNWARDELNKLGALTRNEILLVIMVVTALLLWIFAGDVVSASLVGLVVICCMLLTGIVSWNDILDNRAAWNTFVWFATLVALAGGLSQVGFVNWFGGMVGEQISHFNPVMAMVALTVIFYLLHYLFASVTAHVTALLPVMLAAASGIAGLDMQMFILLLLPTLGFMGIITPYGTGPSPVYYGSGYLPSALYWRLGAIFGLLFLVAWLAIGLPWLLLIN</sequence>
<dbReference type="PIRSF" id="PIRSF002457">
    <property type="entry name" value="DASS"/>
    <property type="match status" value="1"/>
</dbReference>
<name>A0A1R4I4Z4_9GAMM</name>
<keyword evidence="4 6" id="KW-1133">Transmembrane helix</keyword>